<dbReference type="EnsemblPlants" id="Pp3c14_16890V3.2">
    <property type="protein sequence ID" value="PAC:32962297.CDS.1"/>
    <property type="gene ID" value="Pp3c14_16890"/>
</dbReference>
<dbReference type="InParanoid" id="A0A7I3ZM01"/>
<dbReference type="AlphaFoldDB" id="A0A7I3ZM01"/>
<name>A0A7I3ZM01_PHYPA</name>
<evidence type="ECO:0000313" key="2">
    <source>
        <dbReference type="Proteomes" id="UP000006727"/>
    </source>
</evidence>
<dbReference type="Gramene" id="Pp3c14_16890V3.3">
    <property type="protein sequence ID" value="PAC:32962298.CDS.1"/>
    <property type="gene ID" value="Pp3c14_16890"/>
</dbReference>
<dbReference type="EnsemblPlants" id="Pp3c14_16890V3.3">
    <property type="protein sequence ID" value="PAC:32962298.CDS.1"/>
    <property type="gene ID" value="Pp3c14_16890"/>
</dbReference>
<reference evidence="1 2" key="1">
    <citation type="journal article" date="2008" name="Science">
        <title>The Physcomitrella genome reveals evolutionary insights into the conquest of land by plants.</title>
        <authorList>
            <person name="Rensing S."/>
            <person name="Lang D."/>
            <person name="Zimmer A."/>
            <person name="Terry A."/>
            <person name="Salamov A."/>
            <person name="Shapiro H."/>
            <person name="Nishiyama T."/>
            <person name="Perroud P.-F."/>
            <person name="Lindquist E."/>
            <person name="Kamisugi Y."/>
            <person name="Tanahashi T."/>
            <person name="Sakakibara K."/>
            <person name="Fujita T."/>
            <person name="Oishi K."/>
            <person name="Shin-I T."/>
            <person name="Kuroki Y."/>
            <person name="Toyoda A."/>
            <person name="Suzuki Y."/>
            <person name="Hashimoto A."/>
            <person name="Yamaguchi K."/>
            <person name="Sugano A."/>
            <person name="Kohara Y."/>
            <person name="Fujiyama A."/>
            <person name="Anterola A."/>
            <person name="Aoki S."/>
            <person name="Ashton N."/>
            <person name="Barbazuk W.B."/>
            <person name="Barker E."/>
            <person name="Bennetzen J."/>
            <person name="Bezanilla M."/>
            <person name="Blankenship R."/>
            <person name="Cho S.H."/>
            <person name="Dutcher S."/>
            <person name="Estelle M."/>
            <person name="Fawcett J.A."/>
            <person name="Gundlach H."/>
            <person name="Hanada K."/>
            <person name="Heyl A."/>
            <person name="Hicks K.A."/>
            <person name="Hugh J."/>
            <person name="Lohr M."/>
            <person name="Mayer K."/>
            <person name="Melkozernov A."/>
            <person name="Murata T."/>
            <person name="Nelson D."/>
            <person name="Pils B."/>
            <person name="Prigge M."/>
            <person name="Reiss B."/>
            <person name="Renner T."/>
            <person name="Rombauts S."/>
            <person name="Rushton P."/>
            <person name="Sanderfoot A."/>
            <person name="Schween G."/>
            <person name="Shiu S.-H."/>
            <person name="Stueber K."/>
            <person name="Theodoulou F.L."/>
            <person name="Tu H."/>
            <person name="Van de Peer Y."/>
            <person name="Verrier P.J."/>
            <person name="Waters E."/>
            <person name="Wood A."/>
            <person name="Yang L."/>
            <person name="Cove D."/>
            <person name="Cuming A."/>
            <person name="Hasebe M."/>
            <person name="Lucas S."/>
            <person name="Mishler D.B."/>
            <person name="Reski R."/>
            <person name="Grigoriev I."/>
            <person name="Quatrano R.S."/>
            <person name="Boore J.L."/>
        </authorList>
    </citation>
    <scope>NUCLEOTIDE SEQUENCE [LARGE SCALE GENOMIC DNA]</scope>
    <source>
        <strain evidence="1 2">cv. Gransden 2004</strain>
    </source>
</reference>
<evidence type="ECO:0000313" key="1">
    <source>
        <dbReference type="EnsemblPlants" id="PAC:32962297.CDS.1"/>
    </source>
</evidence>
<reference evidence="1 2" key="2">
    <citation type="journal article" date="2018" name="Plant J.">
        <title>The Physcomitrella patens chromosome-scale assembly reveals moss genome structure and evolution.</title>
        <authorList>
            <person name="Lang D."/>
            <person name="Ullrich K.K."/>
            <person name="Murat F."/>
            <person name="Fuchs J."/>
            <person name="Jenkins J."/>
            <person name="Haas F.B."/>
            <person name="Piednoel M."/>
            <person name="Gundlach H."/>
            <person name="Van Bel M."/>
            <person name="Meyberg R."/>
            <person name="Vives C."/>
            <person name="Morata J."/>
            <person name="Symeonidi A."/>
            <person name="Hiss M."/>
            <person name="Muchero W."/>
            <person name="Kamisugi Y."/>
            <person name="Saleh O."/>
            <person name="Blanc G."/>
            <person name="Decker E.L."/>
            <person name="van Gessel N."/>
            <person name="Grimwood J."/>
            <person name="Hayes R.D."/>
            <person name="Graham S.W."/>
            <person name="Gunter L.E."/>
            <person name="McDaniel S.F."/>
            <person name="Hoernstein S.N.W."/>
            <person name="Larsson A."/>
            <person name="Li F.W."/>
            <person name="Perroud P.F."/>
            <person name="Phillips J."/>
            <person name="Ranjan P."/>
            <person name="Rokshar D.S."/>
            <person name="Rothfels C.J."/>
            <person name="Schneider L."/>
            <person name="Shu S."/>
            <person name="Stevenson D.W."/>
            <person name="Thummler F."/>
            <person name="Tillich M."/>
            <person name="Villarreal Aguilar J.C."/>
            <person name="Widiez T."/>
            <person name="Wong G.K."/>
            <person name="Wymore A."/>
            <person name="Zhang Y."/>
            <person name="Zimmer A.D."/>
            <person name="Quatrano R.S."/>
            <person name="Mayer K.F.X."/>
            <person name="Goodstein D."/>
            <person name="Casacuberta J.M."/>
            <person name="Vandepoele K."/>
            <person name="Reski R."/>
            <person name="Cuming A.C."/>
            <person name="Tuskan G.A."/>
            <person name="Maumus F."/>
            <person name="Salse J."/>
            <person name="Schmutz J."/>
            <person name="Rensing S.A."/>
        </authorList>
    </citation>
    <scope>NUCLEOTIDE SEQUENCE [LARGE SCALE GENOMIC DNA]</scope>
    <source>
        <strain evidence="1 2">cv. Gransden 2004</strain>
    </source>
</reference>
<accession>A0A7I3ZM01</accession>
<keyword evidence="2" id="KW-1185">Reference proteome</keyword>
<reference evidence="1" key="3">
    <citation type="submission" date="2020-12" db="UniProtKB">
        <authorList>
            <consortium name="EnsemblPlants"/>
        </authorList>
    </citation>
    <scope>IDENTIFICATION</scope>
</reference>
<sequence length="70" mass="7636">MNSGFCVRFHWINRNQPKDCETAIIAIATKEQDNVIAEVGAAAVAFTADEGAPSYEVESLCEHFGENVGY</sequence>
<proteinExistence type="predicted"/>
<protein>
    <submittedName>
        <fullName evidence="1">Uncharacterized protein</fullName>
    </submittedName>
</protein>
<dbReference type="Gramene" id="Pp3c14_16890V3.2">
    <property type="protein sequence ID" value="PAC:32962297.CDS.1"/>
    <property type="gene ID" value="Pp3c14_16890"/>
</dbReference>
<dbReference type="EMBL" id="ABEU02000014">
    <property type="status" value="NOT_ANNOTATED_CDS"/>
    <property type="molecule type" value="Genomic_DNA"/>
</dbReference>
<organism evidence="1 2">
    <name type="scientific">Physcomitrium patens</name>
    <name type="common">Spreading-leaved earth moss</name>
    <name type="synonym">Physcomitrella patens</name>
    <dbReference type="NCBI Taxonomy" id="3218"/>
    <lineage>
        <taxon>Eukaryota</taxon>
        <taxon>Viridiplantae</taxon>
        <taxon>Streptophyta</taxon>
        <taxon>Embryophyta</taxon>
        <taxon>Bryophyta</taxon>
        <taxon>Bryophytina</taxon>
        <taxon>Bryopsida</taxon>
        <taxon>Funariidae</taxon>
        <taxon>Funariales</taxon>
        <taxon>Funariaceae</taxon>
        <taxon>Physcomitrium</taxon>
    </lineage>
</organism>
<dbReference type="Proteomes" id="UP000006727">
    <property type="component" value="Chromosome 14"/>
</dbReference>